<sequence length="142" mass="16443">MASVSEASHSKNNTGRDNKQVSDEASALLDTSMVAEIYNKIEKVVELKEELQNVHKQNEALEENVRYREQELSEIRTMMKDFGEKIMKQKKRVDLICDSVVEQVTEQRDKLKKEAVKILGDKQNIEQEVVEMNKKVSECRDN</sequence>
<protein>
    <submittedName>
        <fullName evidence="3">Uncharacterized protein</fullName>
    </submittedName>
</protein>
<evidence type="ECO:0000313" key="3">
    <source>
        <dbReference type="EMBL" id="KAK4310305.1"/>
    </source>
</evidence>
<feature type="coiled-coil region" evidence="1">
    <location>
        <begin position="101"/>
        <end position="142"/>
    </location>
</feature>
<dbReference type="EMBL" id="JAWZYT010001649">
    <property type="protein sequence ID" value="KAK4310305.1"/>
    <property type="molecule type" value="Genomic_DNA"/>
</dbReference>
<feature type="compositionally biased region" description="Polar residues" evidence="2">
    <location>
        <begin position="1"/>
        <end position="13"/>
    </location>
</feature>
<keyword evidence="1" id="KW-0175">Coiled coil</keyword>
<evidence type="ECO:0000256" key="1">
    <source>
        <dbReference type="SAM" id="Coils"/>
    </source>
</evidence>
<proteinExistence type="predicted"/>
<organism evidence="3 4">
    <name type="scientific">Petrolisthes manimaculis</name>
    <dbReference type="NCBI Taxonomy" id="1843537"/>
    <lineage>
        <taxon>Eukaryota</taxon>
        <taxon>Metazoa</taxon>
        <taxon>Ecdysozoa</taxon>
        <taxon>Arthropoda</taxon>
        <taxon>Crustacea</taxon>
        <taxon>Multicrustacea</taxon>
        <taxon>Malacostraca</taxon>
        <taxon>Eumalacostraca</taxon>
        <taxon>Eucarida</taxon>
        <taxon>Decapoda</taxon>
        <taxon>Pleocyemata</taxon>
        <taxon>Anomura</taxon>
        <taxon>Galatheoidea</taxon>
        <taxon>Porcellanidae</taxon>
        <taxon>Petrolisthes</taxon>
    </lineage>
</organism>
<accession>A0AAE1PKE6</accession>
<dbReference type="Proteomes" id="UP001292094">
    <property type="component" value="Unassembled WGS sequence"/>
</dbReference>
<gene>
    <name evidence="3" type="ORF">Pmani_018124</name>
</gene>
<dbReference type="AlphaFoldDB" id="A0AAE1PKE6"/>
<evidence type="ECO:0000313" key="4">
    <source>
        <dbReference type="Proteomes" id="UP001292094"/>
    </source>
</evidence>
<comment type="caution">
    <text evidence="3">The sequence shown here is derived from an EMBL/GenBank/DDBJ whole genome shotgun (WGS) entry which is preliminary data.</text>
</comment>
<reference evidence="3" key="1">
    <citation type="submission" date="2023-11" db="EMBL/GenBank/DDBJ databases">
        <title>Genome assemblies of two species of porcelain crab, Petrolisthes cinctipes and Petrolisthes manimaculis (Anomura: Porcellanidae).</title>
        <authorList>
            <person name="Angst P."/>
        </authorList>
    </citation>
    <scope>NUCLEOTIDE SEQUENCE</scope>
    <source>
        <strain evidence="3">PB745_02</strain>
        <tissue evidence="3">Gill</tissue>
    </source>
</reference>
<name>A0AAE1PKE6_9EUCA</name>
<feature type="region of interest" description="Disordered" evidence="2">
    <location>
        <begin position="1"/>
        <end position="24"/>
    </location>
</feature>
<feature type="coiled-coil region" evidence="1">
    <location>
        <begin position="34"/>
        <end position="71"/>
    </location>
</feature>
<evidence type="ECO:0000256" key="2">
    <source>
        <dbReference type="SAM" id="MobiDB-lite"/>
    </source>
</evidence>
<keyword evidence="4" id="KW-1185">Reference proteome</keyword>